<sequence length="96" mass="10948">MFTLSMIKDYYVLYLLKVTFGVTFPPTKTKVLVEETMKIFGKTVLPGQIILFASGLLFLASTTYDVHRSIKNNQTPPSEEQLKALEDYIKSVRRSP</sequence>
<name>A0ACB0K9B8_TRIPR</name>
<protein>
    <submittedName>
        <fullName evidence="1">Uncharacterized protein</fullName>
    </submittedName>
</protein>
<reference evidence="1" key="1">
    <citation type="submission" date="2023-10" db="EMBL/GenBank/DDBJ databases">
        <authorList>
            <person name="Rodriguez Cubillos JULIANA M."/>
            <person name="De Vega J."/>
        </authorList>
    </citation>
    <scope>NUCLEOTIDE SEQUENCE</scope>
</reference>
<organism evidence="1 2">
    <name type="scientific">Trifolium pratense</name>
    <name type="common">Red clover</name>
    <dbReference type="NCBI Taxonomy" id="57577"/>
    <lineage>
        <taxon>Eukaryota</taxon>
        <taxon>Viridiplantae</taxon>
        <taxon>Streptophyta</taxon>
        <taxon>Embryophyta</taxon>
        <taxon>Tracheophyta</taxon>
        <taxon>Spermatophyta</taxon>
        <taxon>Magnoliopsida</taxon>
        <taxon>eudicotyledons</taxon>
        <taxon>Gunneridae</taxon>
        <taxon>Pentapetalae</taxon>
        <taxon>rosids</taxon>
        <taxon>fabids</taxon>
        <taxon>Fabales</taxon>
        <taxon>Fabaceae</taxon>
        <taxon>Papilionoideae</taxon>
        <taxon>50 kb inversion clade</taxon>
        <taxon>NPAAA clade</taxon>
        <taxon>Hologalegina</taxon>
        <taxon>IRL clade</taxon>
        <taxon>Trifolieae</taxon>
        <taxon>Trifolium</taxon>
    </lineage>
</organism>
<keyword evidence="2" id="KW-1185">Reference proteome</keyword>
<evidence type="ECO:0000313" key="2">
    <source>
        <dbReference type="Proteomes" id="UP001177021"/>
    </source>
</evidence>
<dbReference type="Proteomes" id="UP001177021">
    <property type="component" value="Unassembled WGS sequence"/>
</dbReference>
<accession>A0ACB0K9B8</accession>
<gene>
    <name evidence="1" type="ORF">MILVUS5_LOCUS20356</name>
</gene>
<proteinExistence type="predicted"/>
<comment type="caution">
    <text evidence="1">The sequence shown here is derived from an EMBL/GenBank/DDBJ whole genome shotgun (WGS) entry which is preliminary data.</text>
</comment>
<evidence type="ECO:0000313" key="1">
    <source>
        <dbReference type="EMBL" id="CAJ2652943.1"/>
    </source>
</evidence>
<dbReference type="EMBL" id="CASHSV030000206">
    <property type="protein sequence ID" value="CAJ2652943.1"/>
    <property type="molecule type" value="Genomic_DNA"/>
</dbReference>